<dbReference type="RefSeq" id="WP_012102460.1">
    <property type="nucleotide sequence ID" value="NC_009706.1"/>
</dbReference>
<keyword evidence="2" id="KW-0175">Coiled coil</keyword>
<dbReference type="Gene3D" id="1.20.58.300">
    <property type="entry name" value="FlgN-like"/>
    <property type="match status" value="1"/>
</dbReference>
<evidence type="ECO:0000256" key="1">
    <source>
        <dbReference type="ARBA" id="ARBA00022795"/>
    </source>
</evidence>
<name>A5MZ38_CLOK5</name>
<dbReference type="InterPro" id="IPR007809">
    <property type="entry name" value="FlgN-like"/>
</dbReference>
<dbReference type="STRING" id="431943.CKL_2122"/>
<evidence type="ECO:0008006" key="5">
    <source>
        <dbReference type="Google" id="ProtNLM"/>
    </source>
</evidence>
<dbReference type="eggNOG" id="ENOG5033J7F">
    <property type="taxonomic scope" value="Bacteria"/>
</dbReference>
<evidence type="ECO:0000313" key="3">
    <source>
        <dbReference type="EMBL" id="EDK34134.1"/>
    </source>
</evidence>
<dbReference type="SUPFAM" id="SSF140566">
    <property type="entry name" value="FlgN-like"/>
    <property type="match status" value="1"/>
</dbReference>
<dbReference type="Pfam" id="PF05130">
    <property type="entry name" value="FlgN"/>
    <property type="match status" value="1"/>
</dbReference>
<dbReference type="GO" id="GO:0044780">
    <property type="term" value="P:bacterial-type flagellum assembly"/>
    <property type="evidence" value="ECO:0007669"/>
    <property type="project" value="InterPro"/>
</dbReference>
<feature type="coiled-coil region" evidence="2">
    <location>
        <begin position="6"/>
        <end position="65"/>
    </location>
</feature>
<dbReference type="Proteomes" id="UP000002411">
    <property type="component" value="Chromosome"/>
</dbReference>
<dbReference type="HOGENOM" id="CLU_153720_0_0_9"/>
<evidence type="ECO:0000256" key="2">
    <source>
        <dbReference type="SAM" id="Coils"/>
    </source>
</evidence>
<organism evidence="3 4">
    <name type="scientific">Clostridium kluyveri (strain ATCC 8527 / DSM 555 / NBRC 12016 / NCIMB 10680 / K1)</name>
    <dbReference type="NCBI Taxonomy" id="431943"/>
    <lineage>
        <taxon>Bacteria</taxon>
        <taxon>Bacillati</taxon>
        <taxon>Bacillota</taxon>
        <taxon>Clostridia</taxon>
        <taxon>Eubacteriales</taxon>
        <taxon>Clostridiaceae</taxon>
        <taxon>Clostridium</taxon>
    </lineage>
</organism>
<dbReference type="InterPro" id="IPR036679">
    <property type="entry name" value="FlgN-like_sf"/>
</dbReference>
<protein>
    <recommendedName>
        <fullName evidence="5">Flagellar biosynthesis protein FlgN</fullName>
    </recommendedName>
</protein>
<gene>
    <name evidence="3" type="ordered locus">CKL_2122</name>
</gene>
<keyword evidence="4" id="KW-1185">Reference proteome</keyword>
<dbReference type="EMBL" id="CP000673">
    <property type="protein sequence ID" value="EDK34134.1"/>
    <property type="molecule type" value="Genomic_DNA"/>
</dbReference>
<reference evidence="3 4" key="1">
    <citation type="journal article" date="2008" name="Proc. Natl. Acad. Sci. U.S.A.">
        <title>The genome of Clostridium kluyveri, a strict anaerobe with unique metabolic features.</title>
        <authorList>
            <person name="Seedorf H."/>
            <person name="Fricke W.F."/>
            <person name="Veith B."/>
            <person name="Brueggemann H."/>
            <person name="Liesegang H."/>
            <person name="Strittmatter A."/>
            <person name="Miethke M."/>
            <person name="Buckel W."/>
            <person name="Hinderberger J."/>
            <person name="Li F."/>
            <person name="Hagemeier C."/>
            <person name="Thauer R.K."/>
            <person name="Gottschalk G."/>
        </authorList>
    </citation>
    <scope>NUCLEOTIDE SEQUENCE [LARGE SCALE GENOMIC DNA]</scope>
    <source>
        <strain evidence="4">ATCC 8527 / DSM 555 / NCIMB 10680</strain>
    </source>
</reference>
<dbReference type="AlphaFoldDB" id="A5MZ38"/>
<keyword evidence="1" id="KW-1005">Bacterial flagellum biogenesis</keyword>
<accession>A5MZ38</accession>
<dbReference type="KEGG" id="ckl:CKL_2122"/>
<proteinExistence type="predicted"/>
<sequence length="135" mass="16240">MLLELKHIMEEEYTVLKKLLEALREQNRYLVRREAFNLDKIVKILEERSKNVALLEMKRRKLTKNRPMREIIEEAKDDNLKKIYEDIVEVLQKMQFQKDTNEALIKHGMIFTHQMLRALNPNVEAKTYNSIGRSR</sequence>
<evidence type="ECO:0000313" key="4">
    <source>
        <dbReference type="Proteomes" id="UP000002411"/>
    </source>
</evidence>